<dbReference type="PROSITE" id="PS51017">
    <property type="entry name" value="CCT"/>
    <property type="match status" value="1"/>
</dbReference>
<reference evidence="6" key="1">
    <citation type="submission" date="2025-08" db="UniProtKB">
        <authorList>
            <consortium name="RefSeq"/>
        </authorList>
    </citation>
    <scope>IDENTIFICATION</scope>
    <source>
        <tissue evidence="6">Young leaves</tissue>
    </source>
</reference>
<dbReference type="KEGG" id="cmos:111455505"/>
<evidence type="ECO:0000259" key="4">
    <source>
        <dbReference type="PROSITE" id="PS51017"/>
    </source>
</evidence>
<keyword evidence="2 3" id="KW-0539">Nucleus</keyword>
<evidence type="ECO:0000313" key="5">
    <source>
        <dbReference type="Proteomes" id="UP000504609"/>
    </source>
</evidence>
<proteinExistence type="predicted"/>
<name>A0A6J1GNF3_CUCMO</name>
<dbReference type="RefSeq" id="XP_022952990.1">
    <property type="nucleotide sequence ID" value="XM_023097222.1"/>
</dbReference>
<dbReference type="GeneID" id="111455505"/>
<organism evidence="5 6">
    <name type="scientific">Cucurbita moschata</name>
    <name type="common">Winter crookneck squash</name>
    <name type="synonym">Cucurbita pepo var. moschata</name>
    <dbReference type="NCBI Taxonomy" id="3662"/>
    <lineage>
        <taxon>Eukaryota</taxon>
        <taxon>Viridiplantae</taxon>
        <taxon>Streptophyta</taxon>
        <taxon>Embryophyta</taxon>
        <taxon>Tracheophyta</taxon>
        <taxon>Spermatophyta</taxon>
        <taxon>Magnoliopsida</taxon>
        <taxon>eudicotyledons</taxon>
        <taxon>Gunneridae</taxon>
        <taxon>Pentapetalae</taxon>
        <taxon>rosids</taxon>
        <taxon>fabids</taxon>
        <taxon>Cucurbitales</taxon>
        <taxon>Cucurbitaceae</taxon>
        <taxon>Cucurbiteae</taxon>
        <taxon>Cucurbita</taxon>
    </lineage>
</organism>
<dbReference type="Pfam" id="PF06203">
    <property type="entry name" value="CCT"/>
    <property type="match status" value="1"/>
</dbReference>
<evidence type="ECO:0000313" key="6">
    <source>
        <dbReference type="RefSeq" id="XP_022952990.1"/>
    </source>
</evidence>
<dbReference type="InterPro" id="IPR010402">
    <property type="entry name" value="CCT_domain"/>
</dbReference>
<dbReference type="PANTHER" id="PTHR31319:SF110">
    <property type="entry name" value="CCT MOTIF FAMILY PROTEIN"/>
    <property type="match status" value="1"/>
</dbReference>
<accession>A0A6J1GNF3</accession>
<evidence type="ECO:0000256" key="2">
    <source>
        <dbReference type="ARBA" id="ARBA00023242"/>
    </source>
</evidence>
<evidence type="ECO:0000256" key="1">
    <source>
        <dbReference type="ARBA" id="ARBA00004123"/>
    </source>
</evidence>
<dbReference type="GO" id="GO:0005634">
    <property type="term" value="C:nucleus"/>
    <property type="evidence" value="ECO:0007669"/>
    <property type="project" value="UniProtKB-SubCell"/>
</dbReference>
<dbReference type="AlphaFoldDB" id="A0A6J1GNF3"/>
<evidence type="ECO:0000256" key="3">
    <source>
        <dbReference type="PROSITE-ProRule" id="PRU00357"/>
    </source>
</evidence>
<dbReference type="InterPro" id="IPR045281">
    <property type="entry name" value="CONSTANS-like"/>
</dbReference>
<gene>
    <name evidence="6" type="primary">LOC111455505</name>
</gene>
<dbReference type="Proteomes" id="UP000504609">
    <property type="component" value="Unplaced"/>
</dbReference>
<protein>
    <submittedName>
        <fullName evidence="6">Uncharacterized protein LOC111455505</fullName>
    </submittedName>
</protein>
<keyword evidence="5" id="KW-1185">Reference proteome</keyword>
<comment type="subcellular location">
    <subcellularLocation>
        <location evidence="1 3">Nucleus</location>
    </subcellularLocation>
</comment>
<dbReference type="GO" id="GO:0003700">
    <property type="term" value="F:DNA-binding transcription factor activity"/>
    <property type="evidence" value="ECO:0007669"/>
    <property type="project" value="TreeGrafter"/>
</dbReference>
<dbReference type="PANTHER" id="PTHR31319">
    <property type="entry name" value="ZINC FINGER PROTEIN CONSTANS-LIKE 4"/>
    <property type="match status" value="1"/>
</dbReference>
<sequence length="258" mass="29488">MASIPQFYSDYTPTGAAMFANDLYDLPPPTTPSTAATPGGPFWGEETLVPLFHEFGLLHPPSLSPSPQYCCDDKPPPTLSSAIDPTSFPQLNIPSINGGCQNSCLDHHFHEFQDDCFGLVPEMKPLHQPLPPHNWEIQSNEVPVAEDSNMKVARYSEEVRKQRILRYLKKRNQRNFTKTIKYACRKTLADRRIRVRGRFARNNEACDQEPNPAKNDTCILHMDNELVYNHELGVQLKKDEEEWEQEMRSLKYLPCISS</sequence>
<feature type="domain" description="CCT" evidence="4">
    <location>
        <begin position="160"/>
        <end position="202"/>
    </location>
</feature>
<dbReference type="GO" id="GO:0009909">
    <property type="term" value="P:regulation of flower development"/>
    <property type="evidence" value="ECO:0007669"/>
    <property type="project" value="InterPro"/>
</dbReference>